<dbReference type="EMBL" id="GL379827">
    <property type="protein sequence ID" value="EGT50096.1"/>
    <property type="molecule type" value="Genomic_DNA"/>
</dbReference>
<proteinExistence type="predicted"/>
<dbReference type="HOGENOM" id="CLU_2063573_0_0_1"/>
<dbReference type="InParanoid" id="G0N1H1"/>
<evidence type="ECO:0008006" key="3">
    <source>
        <dbReference type="Google" id="ProtNLM"/>
    </source>
</evidence>
<evidence type="ECO:0000313" key="2">
    <source>
        <dbReference type="Proteomes" id="UP000008068"/>
    </source>
</evidence>
<gene>
    <name evidence="1" type="ORF">CAEBREN_23829</name>
</gene>
<reference evidence="2" key="1">
    <citation type="submission" date="2011-07" db="EMBL/GenBank/DDBJ databases">
        <authorList>
            <consortium name="Caenorhabditis brenneri Sequencing and Analysis Consortium"/>
            <person name="Wilson R.K."/>
        </authorList>
    </citation>
    <scope>NUCLEOTIDE SEQUENCE [LARGE SCALE GENOMIC DNA]</scope>
    <source>
        <strain evidence="2">PB2801</strain>
    </source>
</reference>
<protein>
    <recommendedName>
        <fullName evidence="3">DUF38 domain-containing protein</fullName>
    </recommendedName>
</protein>
<accession>G0N1H1</accession>
<organism evidence="2">
    <name type="scientific">Caenorhabditis brenneri</name>
    <name type="common">Nematode worm</name>
    <dbReference type="NCBI Taxonomy" id="135651"/>
    <lineage>
        <taxon>Eukaryota</taxon>
        <taxon>Metazoa</taxon>
        <taxon>Ecdysozoa</taxon>
        <taxon>Nematoda</taxon>
        <taxon>Chromadorea</taxon>
        <taxon>Rhabditida</taxon>
        <taxon>Rhabditina</taxon>
        <taxon>Rhabditomorpha</taxon>
        <taxon>Rhabditoidea</taxon>
        <taxon>Rhabditidae</taxon>
        <taxon>Peloderinae</taxon>
        <taxon>Caenorhabditis</taxon>
    </lineage>
</organism>
<keyword evidence="2" id="KW-1185">Reference proteome</keyword>
<name>G0N1H1_CAEBE</name>
<sequence>MRTTLEMEEIKDLEQWKKLEEVRIENFTVNDPKIFTHLTMGSASVSTMTADDINHLLQTLGDDYIDDIDNPDIHEWTRQWLFRMPNDENYVLKVEVYSLFVVFTRLEREYVSVDRVVKE</sequence>
<dbReference type="Proteomes" id="UP000008068">
    <property type="component" value="Unassembled WGS sequence"/>
</dbReference>
<dbReference type="AlphaFoldDB" id="G0N1H1"/>
<evidence type="ECO:0000313" key="1">
    <source>
        <dbReference type="EMBL" id="EGT50096.1"/>
    </source>
</evidence>